<proteinExistence type="predicted"/>
<organism evidence="1 2">
    <name type="scientific">Flavobacterium anhuiense</name>
    <dbReference type="NCBI Taxonomy" id="459526"/>
    <lineage>
        <taxon>Bacteria</taxon>
        <taxon>Pseudomonadati</taxon>
        <taxon>Bacteroidota</taxon>
        <taxon>Flavobacteriia</taxon>
        <taxon>Flavobacteriales</taxon>
        <taxon>Flavobacteriaceae</taxon>
        <taxon>Flavobacterium</taxon>
    </lineage>
</organism>
<keyword evidence="2" id="KW-1185">Reference proteome</keyword>
<dbReference type="EMBL" id="FMVC01000004">
    <property type="protein sequence ID" value="SCY60647.1"/>
    <property type="molecule type" value="Genomic_DNA"/>
</dbReference>
<gene>
    <name evidence="1" type="ORF">SAMN02927916_2553</name>
</gene>
<sequence length="320" mass="37053">MNNYLKDSFVFFNEVSRRIEYTIPDNEIIQLAFNMALGCERLLKGILYEINPTYILIEPDFKHSLQTLYPDKILSTISGSKQLENKPNSDVITFNNSLLRTQLVSESTINHKNILFTISKARDIIAHCELNQLEKQSIKEIIQRDFYTMLLSFSKELQIDKRHFFDGKHIKLSKISASLQTDLNEKLKILIETHQEIWKSLSGNENFITQKEKSTQTILDSRHKDKIECPSCKNIAIIYLKPIVEFNQLRLLEETIGHEIIKLKCEFCKLEINESSILDKLGIRNRKLHRNSECIYCGIPLEEGETCNHCSSGSINIVLS</sequence>
<evidence type="ECO:0000313" key="2">
    <source>
        <dbReference type="Proteomes" id="UP000199307"/>
    </source>
</evidence>
<name>A0ABY0LUG5_9FLAO</name>
<dbReference type="RefSeq" id="WP_091132965.1">
    <property type="nucleotide sequence ID" value="NZ_FMVC01000004.1"/>
</dbReference>
<evidence type="ECO:0000313" key="1">
    <source>
        <dbReference type="EMBL" id="SCY60647.1"/>
    </source>
</evidence>
<dbReference type="Proteomes" id="UP000199307">
    <property type="component" value="Unassembled WGS sequence"/>
</dbReference>
<accession>A0ABY0LUG5</accession>
<protein>
    <submittedName>
        <fullName evidence="1">Uncharacterized protein</fullName>
    </submittedName>
</protein>
<comment type="caution">
    <text evidence="1">The sequence shown here is derived from an EMBL/GenBank/DDBJ whole genome shotgun (WGS) entry which is preliminary data.</text>
</comment>
<reference evidence="1 2" key="1">
    <citation type="submission" date="2016-10" db="EMBL/GenBank/DDBJ databases">
        <authorList>
            <person name="Varghese N."/>
            <person name="Submissions S."/>
        </authorList>
    </citation>
    <scope>NUCLEOTIDE SEQUENCE [LARGE SCALE GENOMIC DNA]</scope>
    <source>
        <strain evidence="1 2">CGMCC 1.6859</strain>
    </source>
</reference>